<dbReference type="Proteomes" id="UP001550850">
    <property type="component" value="Unassembled WGS sequence"/>
</dbReference>
<keyword evidence="6 7" id="KW-0472">Membrane</keyword>
<keyword evidence="5 7" id="KW-1133">Transmembrane helix</keyword>
<keyword evidence="3" id="KW-1003">Cell membrane</keyword>
<proteinExistence type="predicted"/>
<evidence type="ECO:0000256" key="6">
    <source>
        <dbReference type="ARBA" id="ARBA00023136"/>
    </source>
</evidence>
<comment type="caution">
    <text evidence="9">The sequence shown here is derived from an EMBL/GenBank/DDBJ whole genome shotgun (WGS) entry which is preliminary data.</text>
</comment>
<feature type="transmembrane region" description="Helical" evidence="7">
    <location>
        <begin position="390"/>
        <end position="410"/>
    </location>
</feature>
<evidence type="ECO:0000256" key="5">
    <source>
        <dbReference type="ARBA" id="ARBA00022989"/>
    </source>
</evidence>
<feature type="transmembrane region" description="Helical" evidence="7">
    <location>
        <begin position="138"/>
        <end position="163"/>
    </location>
</feature>
<evidence type="ECO:0000259" key="8">
    <source>
        <dbReference type="PROSITE" id="PS50850"/>
    </source>
</evidence>
<reference evidence="9 10" key="1">
    <citation type="submission" date="2024-06" db="EMBL/GenBank/DDBJ databases">
        <title>The Natural Products Discovery Center: Release of the First 8490 Sequenced Strains for Exploring Actinobacteria Biosynthetic Diversity.</title>
        <authorList>
            <person name="Kalkreuter E."/>
            <person name="Kautsar S.A."/>
            <person name="Yang D."/>
            <person name="Bader C.D."/>
            <person name="Teijaro C.N."/>
            <person name="Fluegel L."/>
            <person name="Davis C.M."/>
            <person name="Simpson J.R."/>
            <person name="Lauterbach L."/>
            <person name="Steele A.D."/>
            <person name="Gui C."/>
            <person name="Meng S."/>
            <person name="Li G."/>
            <person name="Viehrig K."/>
            <person name="Ye F."/>
            <person name="Su P."/>
            <person name="Kiefer A.F."/>
            <person name="Nichols A."/>
            <person name="Cepeda A.J."/>
            <person name="Yan W."/>
            <person name="Fan B."/>
            <person name="Jiang Y."/>
            <person name="Adhikari A."/>
            <person name="Zheng C.-J."/>
            <person name="Schuster L."/>
            <person name="Cowan T.M."/>
            <person name="Smanski M.J."/>
            <person name="Chevrette M.G."/>
            <person name="De Carvalho L.P.S."/>
            <person name="Shen B."/>
        </authorList>
    </citation>
    <scope>NUCLEOTIDE SEQUENCE [LARGE SCALE GENOMIC DNA]</scope>
    <source>
        <strain evidence="9 10">NPDC038104</strain>
    </source>
</reference>
<feature type="transmembrane region" description="Helical" evidence="7">
    <location>
        <begin position="47"/>
        <end position="68"/>
    </location>
</feature>
<keyword evidence="2" id="KW-0813">Transport</keyword>
<feature type="transmembrane region" description="Helical" evidence="7">
    <location>
        <begin position="316"/>
        <end position="336"/>
    </location>
</feature>
<dbReference type="InterPro" id="IPR036259">
    <property type="entry name" value="MFS_trans_sf"/>
</dbReference>
<feature type="transmembrane region" description="Helical" evidence="7">
    <location>
        <begin position="251"/>
        <end position="271"/>
    </location>
</feature>
<feature type="transmembrane region" description="Helical" evidence="7">
    <location>
        <begin position="218"/>
        <end position="239"/>
    </location>
</feature>
<feature type="transmembrane region" description="Helical" evidence="7">
    <location>
        <begin position="104"/>
        <end position="126"/>
    </location>
</feature>
<feature type="domain" description="Major facilitator superfamily (MFS) profile" evidence="8">
    <location>
        <begin position="13"/>
        <end position="415"/>
    </location>
</feature>
<evidence type="ECO:0000313" key="9">
    <source>
        <dbReference type="EMBL" id="MEU3555781.1"/>
    </source>
</evidence>
<evidence type="ECO:0000256" key="7">
    <source>
        <dbReference type="SAM" id="Phobius"/>
    </source>
</evidence>
<protein>
    <submittedName>
        <fullName evidence="9">MFS transporter</fullName>
    </submittedName>
</protein>
<dbReference type="Gene3D" id="1.20.1250.20">
    <property type="entry name" value="MFS general substrate transporter like domains"/>
    <property type="match status" value="1"/>
</dbReference>
<dbReference type="PROSITE" id="PS50850">
    <property type="entry name" value="MFS"/>
    <property type="match status" value="1"/>
</dbReference>
<keyword evidence="10" id="KW-1185">Reference proteome</keyword>
<gene>
    <name evidence="9" type="ORF">AB0E65_16425</name>
</gene>
<evidence type="ECO:0000256" key="1">
    <source>
        <dbReference type="ARBA" id="ARBA00004651"/>
    </source>
</evidence>
<evidence type="ECO:0000256" key="2">
    <source>
        <dbReference type="ARBA" id="ARBA00022448"/>
    </source>
</evidence>
<dbReference type="Pfam" id="PF07690">
    <property type="entry name" value="MFS_1"/>
    <property type="match status" value="1"/>
</dbReference>
<evidence type="ECO:0000256" key="4">
    <source>
        <dbReference type="ARBA" id="ARBA00022692"/>
    </source>
</evidence>
<feature type="transmembrane region" description="Helical" evidence="7">
    <location>
        <begin position="12"/>
        <end position="35"/>
    </location>
</feature>
<dbReference type="PANTHER" id="PTHR23517">
    <property type="entry name" value="RESISTANCE PROTEIN MDTM, PUTATIVE-RELATED-RELATED"/>
    <property type="match status" value="1"/>
</dbReference>
<dbReference type="InterPro" id="IPR050171">
    <property type="entry name" value="MFS_Transporters"/>
</dbReference>
<evidence type="ECO:0000313" key="10">
    <source>
        <dbReference type="Proteomes" id="UP001550850"/>
    </source>
</evidence>
<accession>A0ABV2YJ95</accession>
<organism evidence="9 10">
    <name type="scientific">Streptomyces fragilis</name>
    <dbReference type="NCBI Taxonomy" id="67301"/>
    <lineage>
        <taxon>Bacteria</taxon>
        <taxon>Bacillati</taxon>
        <taxon>Actinomycetota</taxon>
        <taxon>Actinomycetes</taxon>
        <taxon>Kitasatosporales</taxon>
        <taxon>Streptomycetaceae</taxon>
        <taxon>Streptomyces</taxon>
    </lineage>
</organism>
<name>A0ABV2YJ95_9ACTN</name>
<dbReference type="SUPFAM" id="SSF103473">
    <property type="entry name" value="MFS general substrate transporter"/>
    <property type="match status" value="1"/>
</dbReference>
<evidence type="ECO:0000256" key="3">
    <source>
        <dbReference type="ARBA" id="ARBA00022475"/>
    </source>
</evidence>
<feature type="transmembrane region" description="Helical" evidence="7">
    <location>
        <begin position="80"/>
        <end position="98"/>
    </location>
</feature>
<dbReference type="InterPro" id="IPR020846">
    <property type="entry name" value="MFS_dom"/>
</dbReference>
<comment type="subcellular location">
    <subcellularLocation>
        <location evidence="1">Cell membrane</location>
        <topology evidence="1">Multi-pass membrane protein</topology>
    </subcellularLocation>
</comment>
<dbReference type="PANTHER" id="PTHR23517:SF2">
    <property type="entry name" value="MULTIDRUG RESISTANCE PROTEIN MDTH"/>
    <property type="match status" value="1"/>
</dbReference>
<feature type="transmembrane region" description="Helical" evidence="7">
    <location>
        <begin position="283"/>
        <end position="304"/>
    </location>
</feature>
<sequence length="452" mass="47372">MDTFRTVRSFPPTVRFLMVNQLGIDIGTFLLFPFLAGHLGSSLGMSAATVGAVLGTIQLSHQGLVVLGGTASDRIGGHRVIPIGCLLRLGGFALFAVVDDVRAVFAASVLTGVAGALLYPAMRTCAAQAAPPDRRAEVFAMLNVFTATGGLIGLALGSALCVIDFRATAVTAAVVLAAMTALQLFMLPAHAGVGRSERRSRGCSILRGCLHVLRDRHFLTFSLTMTALTALENQVYLLFVNAAQHVSGAPAAAAVIPMVGALASLALQLRVTRLVRARGGPAAWIAPGLAVMGLAFIPPLLIALHEPDPTTGGTGVVLFLLPLAAGAFLLALGQMATQPSTLELVSRHASDGLIGTYFGFFYVISGVAASGCTSAVGWAMDVGERTGQQWLPWLCCAAVGLLSAAGALRLHRRGRLPGMESRVDDIGPRWAKTHYTVPAPRRGRRRRDRVGR</sequence>
<feature type="transmembrane region" description="Helical" evidence="7">
    <location>
        <begin position="169"/>
        <end position="191"/>
    </location>
</feature>
<keyword evidence="4 7" id="KW-0812">Transmembrane</keyword>
<dbReference type="InterPro" id="IPR011701">
    <property type="entry name" value="MFS"/>
</dbReference>
<dbReference type="EMBL" id="JBEZUR010000023">
    <property type="protein sequence ID" value="MEU3555781.1"/>
    <property type="molecule type" value="Genomic_DNA"/>
</dbReference>
<feature type="transmembrane region" description="Helical" evidence="7">
    <location>
        <begin position="357"/>
        <end position="378"/>
    </location>
</feature>
<dbReference type="RefSeq" id="WP_108955568.1">
    <property type="nucleotide sequence ID" value="NZ_BEVZ01000006.1"/>
</dbReference>